<comment type="caution">
    <text evidence="2">The sequence shown here is derived from an EMBL/GenBank/DDBJ whole genome shotgun (WGS) entry which is preliminary data.</text>
</comment>
<sequence>MEAKPRGQNADVAEFMPQDPCMLNHLQSKFRLRNIHEAGSPGSIESQTGEFNPSYAYPPTRFVSSTCSSIRPWLEETKGMTGTPAVRSTAPAVHIRSVVTVCSSPPGKRSAGPSQEGPHPSVERMRAGEQSEDVSAGTSKYGKLHSHKRVATAEKIEFRFCQ</sequence>
<dbReference type="AlphaFoldDB" id="A0A7J7CX56"/>
<evidence type="ECO:0000313" key="2">
    <source>
        <dbReference type="EMBL" id="KAF5738695.1"/>
    </source>
</evidence>
<reference evidence="2 3" key="1">
    <citation type="journal article" date="2020" name="Nat. Commun.">
        <title>Genome of Tripterygium wilfordii and identification of cytochrome P450 involved in triptolide biosynthesis.</title>
        <authorList>
            <person name="Tu L."/>
            <person name="Su P."/>
            <person name="Zhang Z."/>
            <person name="Gao L."/>
            <person name="Wang J."/>
            <person name="Hu T."/>
            <person name="Zhou J."/>
            <person name="Zhang Y."/>
            <person name="Zhao Y."/>
            <person name="Liu Y."/>
            <person name="Song Y."/>
            <person name="Tong Y."/>
            <person name="Lu Y."/>
            <person name="Yang J."/>
            <person name="Xu C."/>
            <person name="Jia M."/>
            <person name="Peters R.J."/>
            <person name="Huang L."/>
            <person name="Gao W."/>
        </authorList>
    </citation>
    <scope>NUCLEOTIDE SEQUENCE [LARGE SCALE GENOMIC DNA]</scope>
    <source>
        <strain evidence="3">cv. XIE 37</strain>
        <tissue evidence="2">Leaf</tissue>
    </source>
</reference>
<dbReference type="EMBL" id="JAAARO010000013">
    <property type="protein sequence ID" value="KAF5738695.1"/>
    <property type="molecule type" value="Genomic_DNA"/>
</dbReference>
<organism evidence="2 3">
    <name type="scientific">Tripterygium wilfordii</name>
    <name type="common">Thunder God vine</name>
    <dbReference type="NCBI Taxonomy" id="458696"/>
    <lineage>
        <taxon>Eukaryota</taxon>
        <taxon>Viridiplantae</taxon>
        <taxon>Streptophyta</taxon>
        <taxon>Embryophyta</taxon>
        <taxon>Tracheophyta</taxon>
        <taxon>Spermatophyta</taxon>
        <taxon>Magnoliopsida</taxon>
        <taxon>eudicotyledons</taxon>
        <taxon>Gunneridae</taxon>
        <taxon>Pentapetalae</taxon>
        <taxon>rosids</taxon>
        <taxon>fabids</taxon>
        <taxon>Celastrales</taxon>
        <taxon>Celastraceae</taxon>
        <taxon>Tripterygium</taxon>
    </lineage>
</organism>
<evidence type="ECO:0000313" key="3">
    <source>
        <dbReference type="Proteomes" id="UP000593562"/>
    </source>
</evidence>
<proteinExistence type="predicted"/>
<feature type="region of interest" description="Disordered" evidence="1">
    <location>
        <begin position="103"/>
        <end position="145"/>
    </location>
</feature>
<dbReference type="InParanoid" id="A0A7J7CX56"/>
<gene>
    <name evidence="2" type="ORF">HS088_TW13G01596</name>
</gene>
<protein>
    <submittedName>
        <fullName evidence="2">Double-stranded RNA-binding protein 2-like isoform X1</fullName>
    </submittedName>
</protein>
<dbReference type="Proteomes" id="UP000593562">
    <property type="component" value="Unassembled WGS sequence"/>
</dbReference>
<keyword evidence="3" id="KW-1185">Reference proteome</keyword>
<name>A0A7J7CX56_TRIWF</name>
<evidence type="ECO:0000256" key="1">
    <source>
        <dbReference type="SAM" id="MobiDB-lite"/>
    </source>
</evidence>
<accession>A0A7J7CX56</accession>